<evidence type="ECO:0000313" key="2">
    <source>
        <dbReference type="Proteomes" id="UP000204254"/>
    </source>
</evidence>
<protein>
    <submittedName>
        <fullName evidence="1">Uncharacterized protein</fullName>
    </submittedName>
</protein>
<accession>A0A0N9RRE2</accession>
<keyword evidence="2" id="KW-1185">Reference proteome</keyword>
<gene>
    <name evidence="1" type="ORF">TRIPP_74</name>
</gene>
<reference evidence="1 2" key="1">
    <citation type="journal article" date="2016" name="Genome Announc.">
        <title>Paenibacillus larvae Phage Tripp Genome Has 378-Base-Pair Terminal Repeats.</title>
        <authorList>
            <person name="Abraham J."/>
            <person name="Bousquet A.C."/>
            <person name="Bruff E."/>
            <person name="Carson N."/>
            <person name="Clark A."/>
            <person name="Connell A."/>
            <person name="Davis Z."/>
            <person name="Dums J."/>
            <person name="Everington C."/>
            <person name="Groth A."/>
            <person name="Hawes N."/>
            <person name="McArthur N."/>
            <person name="McKenney C."/>
            <person name="Oufkir A."/>
            <person name="Pearce B."/>
            <person name="Rampal S."/>
            <person name="Rozier H."/>
            <person name="Schaff J."/>
            <person name="Slehria T."/>
            <person name="Carson S."/>
            <person name="Miller E.S."/>
        </authorList>
    </citation>
    <scope>NUCLEOTIDE SEQUENCE [LARGE SCALE GENOMIC DNA]</scope>
</reference>
<organism evidence="1 2">
    <name type="scientific">Paenibacillus phage Tripp</name>
    <dbReference type="NCBI Taxonomy" id="1718161"/>
    <lineage>
        <taxon>Viruses</taxon>
        <taxon>Duplodnaviria</taxon>
        <taxon>Heunggongvirae</taxon>
        <taxon>Uroviricota</taxon>
        <taxon>Caudoviricetes</taxon>
        <taxon>Halcyonevirus</taxon>
        <taxon>Halcyonevirus tripp</taxon>
    </lineage>
</organism>
<dbReference type="RefSeq" id="YP_009210594.1">
    <property type="nucleotide sequence ID" value="NC_028930.1"/>
</dbReference>
<dbReference type="KEGG" id="vg:26637032"/>
<dbReference type="GeneID" id="26637032"/>
<proteinExistence type="predicted"/>
<evidence type="ECO:0000313" key="1">
    <source>
        <dbReference type="EMBL" id="ALH46447.1"/>
    </source>
</evidence>
<sequence length="53" mass="6252">MIYGIKVDDYILATYDTPEEAYEAAKFGYEYLWLTSEESCKSWRCETCWGKGH</sequence>
<dbReference type="Proteomes" id="UP000204254">
    <property type="component" value="Segment"/>
</dbReference>
<name>A0A0N9RRE2_9CAUD</name>
<dbReference type="EMBL" id="KT755656">
    <property type="protein sequence ID" value="ALH46447.1"/>
    <property type="molecule type" value="Genomic_DNA"/>
</dbReference>